<dbReference type="Proteomes" id="UP000278143">
    <property type="component" value="Unassembled WGS sequence"/>
</dbReference>
<keyword evidence="2 6" id="KW-0067">ATP-binding</keyword>
<keyword evidence="3 6" id="KW-0518">Myosin</keyword>
<dbReference type="PRINTS" id="PR00193">
    <property type="entry name" value="MYOSINHEAVY"/>
</dbReference>
<dbReference type="GO" id="GO:0000146">
    <property type="term" value="F:microfilament motor activity"/>
    <property type="evidence" value="ECO:0007669"/>
    <property type="project" value="TreeGrafter"/>
</dbReference>
<dbReference type="GO" id="GO:0051015">
    <property type="term" value="F:actin filament binding"/>
    <property type="evidence" value="ECO:0007669"/>
    <property type="project" value="TreeGrafter"/>
</dbReference>
<dbReference type="PROSITE" id="PS51456">
    <property type="entry name" value="MYOSIN_MOTOR"/>
    <property type="match status" value="1"/>
</dbReference>
<sequence>MGTLQRGESLNVALSCHDLGTVQPTPTSASIVSTLRDRYSRDAIYTRVGARVLVAVNPNQPLASSNDATCHEYVAEYRDTSGQRRILEPHLFQMAASAYMHMRRTGTDQSIILCGETGSGKTESKRLILTFFQHLRAQSKKETKLLRQVQSAFTVIEAFGHATTAENGNASRVGTFTELSFNERGKVVGAKILDYALSRSRVVELAANNERNFNVFYQMTGGCTLEERQRWRLTEPANLTYLGKLPAIRSATAQDAMALDELRTAMRAFGISKKTQGQVFRCLAGILHLGNILFTDPPRKSTEESAYVRNDDVLATAAELFGIHAKALEGVLTYKTQLIKSEMCTLFLSAEQCERQRDDLARSVYGLLFTWLMEQINTKLCNEEAQSAFIGVLDMIGYRTDSITRRGGTGAGLPFEALLSNYVCERLHNFMLDQLFTAQSDDMTNDGIPQPSIAYIDNKPCVDLFAKSRRGLFALMDKESDRSSNPPTGATDKQYLQAFSKVHASHNNFLAVPNRHNAFAIQHYAGQTTYDMNRFPEGNADVLITDFVQLFLGNGDDLPGSANAFMTGLFEGKSVKTETHARDAGIIVSARHSAKPTRSPSTRRKRPTTDHTAEAAAKDDDDDDDAESVTGQKDRKQKSTRAERRANRPAGIGTQLARAIGELTDTLKDTLVWFVFCIRPNDQGKANSLDMKHVRAQMQYFHLEEIARRCAVGYTVNMAHGEFLDRYALVIAPTGVDANRDPRAKCQATCDIFAWTPREMAVGLRRVWLTHEAWRDLEDNLRATEVEARRRKQHGPMAANTSGQIDDNMSVYSGMTNYNAAGGGVQLLETIRARSVAPSVFTEDVQSAVSDEEGGGGPHRPMTAHERNVHAMFAPSMAGDRASIHPGDPDITAGGSSEGDPAAPGKGMSEDNTKGMLVEEEEEEKPRMTKQRRRWLCCTWSLTWWIPSLCLDWSGMKRKDIQIAWREKNILTLLELQSTTNGTSNQDAYTAIRGEIFDLRKFPAHHTVTYTDIIKSGKYAGQDASLQFPQQVSTQCDGYDEAGIDRTIALQNYTTPGSGEYAHDYRWWKNPSADTVSPDTYTIWMEMMRRSYRVGLVGWNKQFIKSQAQVADKKWAVIDQQVFDMTDYLKGNVFRLTPDGTVASPSIERRFMDPRLESLFMQNPGEDVSKLFRSIFRHDPDARRRMEVCLRNLFFVGVVDYRNSFRCQFANYLLLSVSILLVAVIFF</sequence>
<dbReference type="GO" id="GO:0016459">
    <property type="term" value="C:myosin complex"/>
    <property type="evidence" value="ECO:0007669"/>
    <property type="project" value="UniProtKB-KW"/>
</dbReference>
<evidence type="ECO:0000256" key="3">
    <source>
        <dbReference type="ARBA" id="ARBA00023123"/>
    </source>
</evidence>
<evidence type="ECO:0000256" key="5">
    <source>
        <dbReference type="ARBA" id="ARBA00023203"/>
    </source>
</evidence>
<dbReference type="Gene3D" id="3.40.850.10">
    <property type="entry name" value="Kinesin motor domain"/>
    <property type="match status" value="2"/>
</dbReference>
<evidence type="ECO:0000256" key="7">
    <source>
        <dbReference type="SAM" id="MobiDB-lite"/>
    </source>
</evidence>
<comment type="similarity">
    <text evidence="6">Belongs to the TRAFAC class myosin-kinesin ATPase superfamily. Myosin family.</text>
</comment>
<dbReference type="GO" id="GO:0005737">
    <property type="term" value="C:cytoplasm"/>
    <property type="evidence" value="ECO:0007669"/>
    <property type="project" value="TreeGrafter"/>
</dbReference>
<feature type="non-terminal residue" evidence="10">
    <location>
        <position position="1227"/>
    </location>
</feature>
<feature type="domain" description="Myosin motor" evidence="9">
    <location>
        <begin position="15"/>
        <end position="782"/>
    </location>
</feature>
<dbReference type="InterPro" id="IPR001609">
    <property type="entry name" value="Myosin_head_motor_dom-like"/>
</dbReference>
<dbReference type="OrthoDB" id="370884at2759"/>
<feature type="region of interest" description="Disordered" evidence="7">
    <location>
        <begin position="879"/>
        <end position="912"/>
    </location>
</feature>
<keyword evidence="5 6" id="KW-0009">Actin-binding</keyword>
<evidence type="ECO:0000256" key="1">
    <source>
        <dbReference type="ARBA" id="ARBA00022741"/>
    </source>
</evidence>
<accession>A0A4P9YWL3</accession>
<reference evidence="11" key="1">
    <citation type="journal article" date="2018" name="Nat. Microbiol.">
        <title>Leveraging single-cell genomics to expand the fungal tree of life.</title>
        <authorList>
            <person name="Ahrendt S.R."/>
            <person name="Quandt C.A."/>
            <person name="Ciobanu D."/>
            <person name="Clum A."/>
            <person name="Salamov A."/>
            <person name="Andreopoulos B."/>
            <person name="Cheng J.F."/>
            <person name="Woyke T."/>
            <person name="Pelin A."/>
            <person name="Henrissat B."/>
            <person name="Reynolds N.K."/>
            <person name="Benny G.L."/>
            <person name="Smith M.E."/>
            <person name="James T.Y."/>
            <person name="Grigoriev I.V."/>
        </authorList>
    </citation>
    <scope>NUCLEOTIDE SEQUENCE [LARGE SCALE GENOMIC DNA]</scope>
    <source>
        <strain evidence="11">Benny S71-1</strain>
    </source>
</reference>
<dbReference type="Pfam" id="PF00063">
    <property type="entry name" value="Myosin_head"/>
    <property type="match status" value="1"/>
</dbReference>
<feature type="compositionally biased region" description="Basic and acidic residues" evidence="7">
    <location>
        <begin position="607"/>
        <end position="618"/>
    </location>
</feature>
<evidence type="ECO:0000256" key="4">
    <source>
        <dbReference type="ARBA" id="ARBA00023175"/>
    </source>
</evidence>
<dbReference type="PANTHER" id="PTHR13140">
    <property type="entry name" value="MYOSIN"/>
    <property type="match status" value="1"/>
</dbReference>
<evidence type="ECO:0000259" key="9">
    <source>
        <dbReference type="PROSITE" id="PS51456"/>
    </source>
</evidence>
<dbReference type="GO" id="GO:0007015">
    <property type="term" value="P:actin filament organization"/>
    <property type="evidence" value="ECO:0007669"/>
    <property type="project" value="TreeGrafter"/>
</dbReference>
<feature type="transmembrane region" description="Helical" evidence="8">
    <location>
        <begin position="1209"/>
        <end position="1226"/>
    </location>
</feature>
<keyword evidence="8" id="KW-1133">Transmembrane helix</keyword>
<gene>
    <name evidence="10" type="ORF">SYNPS1DRAFT_23495</name>
</gene>
<dbReference type="SUPFAM" id="SSF55856">
    <property type="entry name" value="Cytochrome b5-like heme/steroid binding domain"/>
    <property type="match status" value="1"/>
</dbReference>
<dbReference type="InterPro" id="IPR036400">
    <property type="entry name" value="Cyt_B5-like_heme/steroid_sf"/>
</dbReference>
<name>A0A4P9YWL3_9FUNG</name>
<dbReference type="GO" id="GO:0016787">
    <property type="term" value="F:hydrolase activity"/>
    <property type="evidence" value="ECO:0007669"/>
    <property type="project" value="UniProtKB-KW"/>
</dbReference>
<keyword evidence="8" id="KW-0472">Membrane</keyword>
<dbReference type="GO" id="GO:0005524">
    <property type="term" value="F:ATP binding"/>
    <property type="evidence" value="ECO:0007669"/>
    <property type="project" value="UniProtKB-UniRule"/>
</dbReference>
<dbReference type="EMBL" id="KZ990238">
    <property type="protein sequence ID" value="RKP24417.1"/>
    <property type="molecule type" value="Genomic_DNA"/>
</dbReference>
<organism evidence="10 11">
    <name type="scientific">Syncephalis pseudoplumigaleata</name>
    <dbReference type="NCBI Taxonomy" id="1712513"/>
    <lineage>
        <taxon>Eukaryota</taxon>
        <taxon>Fungi</taxon>
        <taxon>Fungi incertae sedis</taxon>
        <taxon>Zoopagomycota</taxon>
        <taxon>Zoopagomycotina</taxon>
        <taxon>Zoopagomycetes</taxon>
        <taxon>Zoopagales</taxon>
        <taxon>Piptocephalidaceae</taxon>
        <taxon>Syncephalis</taxon>
    </lineage>
</organism>
<feature type="binding site" evidence="6">
    <location>
        <begin position="115"/>
        <end position="122"/>
    </location>
    <ligand>
        <name>ATP</name>
        <dbReference type="ChEBI" id="CHEBI:30616"/>
    </ligand>
</feature>
<proteinExistence type="inferred from homology"/>
<dbReference type="Gene3D" id="1.20.58.530">
    <property type="match status" value="2"/>
</dbReference>
<dbReference type="PANTHER" id="PTHR13140:SF550">
    <property type="entry name" value="MYOSIN-IIIB ISOFORM X1"/>
    <property type="match status" value="1"/>
</dbReference>
<evidence type="ECO:0000313" key="10">
    <source>
        <dbReference type="EMBL" id="RKP24417.1"/>
    </source>
</evidence>
<evidence type="ECO:0000256" key="8">
    <source>
        <dbReference type="SAM" id="Phobius"/>
    </source>
</evidence>
<keyword evidence="8" id="KW-0812">Transmembrane</keyword>
<feature type="region of interest" description="Actin-binding" evidence="6">
    <location>
        <begin position="660"/>
        <end position="682"/>
    </location>
</feature>
<dbReference type="AlphaFoldDB" id="A0A4P9YWL3"/>
<dbReference type="InterPro" id="IPR027417">
    <property type="entry name" value="P-loop_NTPase"/>
</dbReference>
<evidence type="ECO:0000256" key="2">
    <source>
        <dbReference type="ARBA" id="ARBA00022840"/>
    </source>
</evidence>
<dbReference type="Gene3D" id="1.20.120.720">
    <property type="entry name" value="Myosin VI head, motor domain, U50 subdomain"/>
    <property type="match status" value="1"/>
</dbReference>
<feature type="region of interest" description="Disordered" evidence="7">
    <location>
        <begin position="586"/>
        <end position="650"/>
    </location>
</feature>
<dbReference type="Gene3D" id="1.10.10.820">
    <property type="match status" value="1"/>
</dbReference>
<dbReference type="GO" id="GO:0016020">
    <property type="term" value="C:membrane"/>
    <property type="evidence" value="ECO:0007669"/>
    <property type="project" value="TreeGrafter"/>
</dbReference>
<keyword evidence="1 6" id="KW-0547">Nucleotide-binding</keyword>
<dbReference type="SMART" id="SM00242">
    <property type="entry name" value="MYSc"/>
    <property type="match status" value="1"/>
</dbReference>
<keyword evidence="10" id="KW-0378">Hydrolase</keyword>
<dbReference type="InterPro" id="IPR036961">
    <property type="entry name" value="Kinesin_motor_dom_sf"/>
</dbReference>
<keyword evidence="4 6" id="KW-0505">Motor protein</keyword>
<evidence type="ECO:0000256" key="6">
    <source>
        <dbReference type="PROSITE-ProRule" id="PRU00782"/>
    </source>
</evidence>
<keyword evidence="11" id="KW-1185">Reference proteome</keyword>
<evidence type="ECO:0000313" key="11">
    <source>
        <dbReference type="Proteomes" id="UP000278143"/>
    </source>
</evidence>
<protein>
    <submittedName>
        <fullName evidence="10">P-loop containing nucleoside triphosphate hydrolase protein</fullName>
    </submittedName>
</protein>
<dbReference type="SUPFAM" id="SSF52540">
    <property type="entry name" value="P-loop containing nucleoside triphosphate hydrolases"/>
    <property type="match status" value="1"/>
</dbReference>